<dbReference type="GO" id="GO:0005737">
    <property type="term" value="C:cytoplasm"/>
    <property type="evidence" value="ECO:0007669"/>
    <property type="project" value="TreeGrafter"/>
</dbReference>
<dbReference type="EMBL" id="BPVZ01000003">
    <property type="protein sequence ID" value="GKU89028.1"/>
    <property type="molecule type" value="Genomic_DNA"/>
</dbReference>
<dbReference type="PANTHER" id="PTHR11215">
    <property type="entry name" value="METAL DEPENDENT HYDROLASE - RELATED"/>
    <property type="match status" value="1"/>
</dbReference>
<protein>
    <submittedName>
        <fullName evidence="1">Uncharacterized protein</fullName>
    </submittedName>
</protein>
<dbReference type="Pfam" id="PF03690">
    <property type="entry name" value="MYG1_exonuc"/>
    <property type="match status" value="1"/>
</dbReference>
<dbReference type="GO" id="GO:0005634">
    <property type="term" value="C:nucleus"/>
    <property type="evidence" value="ECO:0007669"/>
    <property type="project" value="TreeGrafter"/>
</dbReference>
<name>A0AAV5HK43_9ROSI</name>
<keyword evidence="2" id="KW-1185">Reference proteome</keyword>
<dbReference type="PANTHER" id="PTHR11215:SF3">
    <property type="entry name" value="METAL-DEPENDENT PROTEIN HYDROLASE ISOFORM 1"/>
    <property type="match status" value="1"/>
</dbReference>
<dbReference type="InterPro" id="IPR003226">
    <property type="entry name" value="MYG1_exonuclease"/>
</dbReference>
<sequence length="228" mass="25174">MYALHDSMHKFFLSHQQTLLAARNGVLATTSAKSSLHSCMACGFSTARTKRVGTHNGSFDCDEALACFMICLTNKFYGAQIVHTKDPLVLEALDAVVDVGSVYDPSRDLYDHHHKEFEEIFGHGFTTKLSSAGLVYKHYGVEIIAKELQLDQGHPNVNRLFLAAIDAVDNGINQYATDESPRYVNNTSLPSRVGRLNLDGVDTDQSSEKEDEAFQHAMTLAGSEFLEV</sequence>
<accession>A0AAV5HK43</accession>
<comment type="caution">
    <text evidence="1">The sequence shown here is derived from an EMBL/GenBank/DDBJ whole genome shotgun (WGS) entry which is preliminary data.</text>
</comment>
<gene>
    <name evidence="1" type="ORF">SLEP1_g3223</name>
</gene>
<evidence type="ECO:0000313" key="2">
    <source>
        <dbReference type="Proteomes" id="UP001054252"/>
    </source>
</evidence>
<dbReference type="Proteomes" id="UP001054252">
    <property type="component" value="Unassembled WGS sequence"/>
</dbReference>
<organism evidence="1 2">
    <name type="scientific">Rubroshorea leprosula</name>
    <dbReference type="NCBI Taxonomy" id="152421"/>
    <lineage>
        <taxon>Eukaryota</taxon>
        <taxon>Viridiplantae</taxon>
        <taxon>Streptophyta</taxon>
        <taxon>Embryophyta</taxon>
        <taxon>Tracheophyta</taxon>
        <taxon>Spermatophyta</taxon>
        <taxon>Magnoliopsida</taxon>
        <taxon>eudicotyledons</taxon>
        <taxon>Gunneridae</taxon>
        <taxon>Pentapetalae</taxon>
        <taxon>rosids</taxon>
        <taxon>malvids</taxon>
        <taxon>Malvales</taxon>
        <taxon>Dipterocarpaceae</taxon>
        <taxon>Rubroshorea</taxon>
    </lineage>
</organism>
<evidence type="ECO:0000313" key="1">
    <source>
        <dbReference type="EMBL" id="GKU89028.1"/>
    </source>
</evidence>
<dbReference type="AlphaFoldDB" id="A0AAV5HK43"/>
<proteinExistence type="predicted"/>
<reference evidence="1 2" key="1">
    <citation type="journal article" date="2021" name="Commun. Biol.">
        <title>The genome of Shorea leprosula (Dipterocarpaceae) highlights the ecological relevance of drought in aseasonal tropical rainforests.</title>
        <authorList>
            <person name="Ng K.K.S."/>
            <person name="Kobayashi M.J."/>
            <person name="Fawcett J.A."/>
            <person name="Hatakeyama M."/>
            <person name="Paape T."/>
            <person name="Ng C.H."/>
            <person name="Ang C.C."/>
            <person name="Tnah L.H."/>
            <person name="Lee C.T."/>
            <person name="Nishiyama T."/>
            <person name="Sese J."/>
            <person name="O'Brien M.J."/>
            <person name="Copetti D."/>
            <person name="Mohd Noor M.I."/>
            <person name="Ong R.C."/>
            <person name="Putra M."/>
            <person name="Sireger I.Z."/>
            <person name="Indrioko S."/>
            <person name="Kosugi Y."/>
            <person name="Izuno A."/>
            <person name="Isagi Y."/>
            <person name="Lee S.L."/>
            <person name="Shimizu K.K."/>
        </authorList>
    </citation>
    <scope>NUCLEOTIDE SEQUENCE [LARGE SCALE GENOMIC DNA]</scope>
    <source>
        <strain evidence="1">214</strain>
    </source>
</reference>